<organism evidence="1">
    <name type="scientific">marine sediment metagenome</name>
    <dbReference type="NCBI Taxonomy" id="412755"/>
    <lineage>
        <taxon>unclassified sequences</taxon>
        <taxon>metagenomes</taxon>
        <taxon>ecological metagenomes</taxon>
    </lineage>
</organism>
<evidence type="ECO:0000313" key="1">
    <source>
        <dbReference type="EMBL" id="GAH31148.1"/>
    </source>
</evidence>
<reference evidence="1" key="1">
    <citation type="journal article" date="2014" name="Front. Microbiol.">
        <title>High frequency of phylogenetically diverse reductive dehalogenase-homologous genes in deep subseafloor sedimentary metagenomes.</title>
        <authorList>
            <person name="Kawai M."/>
            <person name="Futagami T."/>
            <person name="Toyoda A."/>
            <person name="Takaki Y."/>
            <person name="Nishi S."/>
            <person name="Hori S."/>
            <person name="Arai W."/>
            <person name="Tsubouchi T."/>
            <person name="Morono Y."/>
            <person name="Uchiyama I."/>
            <person name="Ito T."/>
            <person name="Fujiyama A."/>
            <person name="Inagaki F."/>
            <person name="Takami H."/>
        </authorList>
    </citation>
    <scope>NUCLEOTIDE SEQUENCE</scope>
    <source>
        <strain evidence="1">Expedition CK06-06</strain>
    </source>
</reference>
<sequence>LFFRYAKTPAIPGSFSQTHHVHNRYVPVHKPFTLWIKPDSLPKGYEMNLLIASINEENEVSAVGGKWDGKGVEVQTREFGKFFIVADTVPPEIRPVNIKNHTDLSGKSSIRFVVTDNLSGIHSYNGFIDNEWVLFEYDPKNDLVFYTFDEKRLEKGKNHELVLTIIDGKDNISVYYAKFYW</sequence>
<dbReference type="AlphaFoldDB" id="X1GDN7"/>
<name>X1GDN7_9ZZZZ</name>
<comment type="caution">
    <text evidence="1">The sequence shown here is derived from an EMBL/GenBank/DDBJ whole genome shotgun (WGS) entry which is preliminary data.</text>
</comment>
<accession>X1GDN7</accession>
<gene>
    <name evidence="1" type="ORF">S03H2_03836</name>
</gene>
<feature type="non-terminal residue" evidence="1">
    <location>
        <position position="1"/>
    </location>
</feature>
<proteinExistence type="predicted"/>
<dbReference type="EMBL" id="BARU01001463">
    <property type="protein sequence ID" value="GAH31148.1"/>
    <property type="molecule type" value="Genomic_DNA"/>
</dbReference>
<protein>
    <submittedName>
        <fullName evidence="1">Uncharacterized protein</fullName>
    </submittedName>
</protein>